<comment type="caution">
    <text evidence="1">The sequence shown here is derived from an EMBL/GenBank/DDBJ whole genome shotgun (WGS) entry which is preliminary data.</text>
</comment>
<name>A0A3R9PIF5_9BACT</name>
<keyword evidence="2" id="KW-1185">Reference proteome</keyword>
<protein>
    <submittedName>
        <fullName evidence="1">Uncharacterized protein</fullName>
    </submittedName>
</protein>
<organism evidence="1 2">
    <name type="scientific">Hymenobacter perfusus</name>
    <dbReference type="NCBI Taxonomy" id="1236770"/>
    <lineage>
        <taxon>Bacteria</taxon>
        <taxon>Pseudomonadati</taxon>
        <taxon>Bacteroidota</taxon>
        <taxon>Cytophagia</taxon>
        <taxon>Cytophagales</taxon>
        <taxon>Hymenobacteraceae</taxon>
        <taxon>Hymenobacter</taxon>
    </lineage>
</organism>
<dbReference type="AlphaFoldDB" id="A0A3R9PIF5"/>
<dbReference type="RefSeq" id="WP_125440475.1">
    <property type="nucleotide sequence ID" value="NZ_RWIU01000010.1"/>
</dbReference>
<evidence type="ECO:0000313" key="2">
    <source>
        <dbReference type="Proteomes" id="UP000270291"/>
    </source>
</evidence>
<dbReference type="Proteomes" id="UP000270291">
    <property type="component" value="Unassembled WGS sequence"/>
</dbReference>
<proteinExistence type="predicted"/>
<reference evidence="1 2" key="1">
    <citation type="submission" date="2018-12" db="EMBL/GenBank/DDBJ databases">
        <authorList>
            <person name="Feng G."/>
            <person name="Zhu H."/>
        </authorList>
    </citation>
    <scope>NUCLEOTIDE SEQUENCE [LARGE SCALE GENOMIC DNA]</scope>
    <source>
        <strain evidence="1 2">LMG 26000</strain>
    </source>
</reference>
<gene>
    <name evidence="1" type="ORF">EI293_20755</name>
</gene>
<accession>A0A3R9PIF5</accession>
<sequence>MFKFNFFKKKPEPVTLTAELPASPNVPSADLFVDPTPPQPTRLTNAKEAQPTKLTLFLNKDYWSLGRRDGYLYHTAESFVIWKRKTKAEFQLVVDQLIQEKSTQRLTLLNHIVSIGGIHDATSTQLTNSIREVESDIERLTTQKELSAVDEGWIMSVLHGYQLGFTQGLKEYVEGEALLKHGSLF</sequence>
<dbReference type="EMBL" id="RWIU01000010">
    <property type="protein sequence ID" value="RSK38954.1"/>
    <property type="molecule type" value="Genomic_DNA"/>
</dbReference>
<dbReference type="OrthoDB" id="893017at2"/>
<evidence type="ECO:0000313" key="1">
    <source>
        <dbReference type="EMBL" id="RSK38954.1"/>
    </source>
</evidence>